<gene>
    <name evidence="3" type="ORF">H0E82_01355</name>
</gene>
<accession>A0A7Z0QPE3</accession>
<dbReference type="PANTHER" id="PTHR34406:SF1">
    <property type="entry name" value="PROTEIN YCEI"/>
    <property type="match status" value="1"/>
</dbReference>
<keyword evidence="1" id="KW-0732">Signal</keyword>
<dbReference type="Pfam" id="PF04264">
    <property type="entry name" value="YceI"/>
    <property type="match status" value="1"/>
</dbReference>
<name>A0A7Z0QPE3_9GAMM</name>
<protein>
    <submittedName>
        <fullName evidence="3">YceI family protein</fullName>
    </submittedName>
</protein>
<dbReference type="Proteomes" id="UP000589896">
    <property type="component" value="Unassembled WGS sequence"/>
</dbReference>
<evidence type="ECO:0000256" key="1">
    <source>
        <dbReference type="SAM" id="SignalP"/>
    </source>
</evidence>
<dbReference type="SMART" id="SM00867">
    <property type="entry name" value="YceI"/>
    <property type="match status" value="1"/>
</dbReference>
<sequence length="211" mass="23143">MSIASCRSVAGVAARHWRRRARHVLGVALGLCLSGALGQAAAQPGPPERTLDTARSKIGFSLRTRWGQQLEGRFPEWSGTIVTLPGGDHQVRLVLVTGGVEIEESRSYTRITRGPGFFDVERHPEARFVSDPYPVALLRDGGEMTGVLSIRGVRQRESFRIAPAGCARPAVDCDVTGEGDIRRSRYAMDRWGYALSDQVRFTLRIRASGPD</sequence>
<dbReference type="EMBL" id="JACCJZ010000004">
    <property type="protein sequence ID" value="NYZ61412.1"/>
    <property type="molecule type" value="Genomic_DNA"/>
</dbReference>
<evidence type="ECO:0000313" key="4">
    <source>
        <dbReference type="Proteomes" id="UP000589896"/>
    </source>
</evidence>
<evidence type="ECO:0000259" key="2">
    <source>
        <dbReference type="SMART" id="SM00867"/>
    </source>
</evidence>
<comment type="caution">
    <text evidence="3">The sequence shown here is derived from an EMBL/GenBank/DDBJ whole genome shotgun (WGS) entry which is preliminary data.</text>
</comment>
<feature type="chain" id="PRO_5030530820" evidence="1">
    <location>
        <begin position="43"/>
        <end position="211"/>
    </location>
</feature>
<dbReference type="AlphaFoldDB" id="A0A7Z0QPE3"/>
<dbReference type="InterPro" id="IPR007372">
    <property type="entry name" value="Lipid/polyisoprenoid-bd_YceI"/>
</dbReference>
<evidence type="ECO:0000313" key="3">
    <source>
        <dbReference type="EMBL" id="NYZ61412.1"/>
    </source>
</evidence>
<organism evidence="3 4">
    <name type="scientific">Luteimonas deserti</name>
    <dbReference type="NCBI Taxonomy" id="2752306"/>
    <lineage>
        <taxon>Bacteria</taxon>
        <taxon>Pseudomonadati</taxon>
        <taxon>Pseudomonadota</taxon>
        <taxon>Gammaproteobacteria</taxon>
        <taxon>Lysobacterales</taxon>
        <taxon>Lysobacteraceae</taxon>
        <taxon>Luteimonas</taxon>
    </lineage>
</organism>
<dbReference type="Gene3D" id="2.40.128.110">
    <property type="entry name" value="Lipid/polyisoprenoid-binding, YceI-like"/>
    <property type="match status" value="1"/>
</dbReference>
<keyword evidence="4" id="KW-1185">Reference proteome</keyword>
<dbReference type="InterPro" id="IPR036761">
    <property type="entry name" value="TTHA0802/YceI-like_sf"/>
</dbReference>
<feature type="signal peptide" evidence="1">
    <location>
        <begin position="1"/>
        <end position="42"/>
    </location>
</feature>
<dbReference type="PANTHER" id="PTHR34406">
    <property type="entry name" value="PROTEIN YCEI"/>
    <property type="match status" value="1"/>
</dbReference>
<proteinExistence type="predicted"/>
<dbReference type="SUPFAM" id="SSF101874">
    <property type="entry name" value="YceI-like"/>
    <property type="match status" value="1"/>
</dbReference>
<reference evidence="3 4" key="1">
    <citation type="submission" date="2020-07" db="EMBL/GenBank/DDBJ databases">
        <title>isolation of Luteimonas sp. SJ-16.</title>
        <authorList>
            <person name="Huang X.-X."/>
            <person name="Xu L."/>
            <person name="Sun J.-Q."/>
        </authorList>
    </citation>
    <scope>NUCLEOTIDE SEQUENCE [LARGE SCALE GENOMIC DNA]</scope>
    <source>
        <strain evidence="3 4">SJ-16</strain>
    </source>
</reference>
<feature type="domain" description="Lipid/polyisoprenoid-binding YceI-like" evidence="2">
    <location>
        <begin position="48"/>
        <end position="208"/>
    </location>
</feature>
<dbReference type="RefSeq" id="WP_180543177.1">
    <property type="nucleotide sequence ID" value="NZ_JACCJZ010000004.1"/>
</dbReference>